<dbReference type="PANTHER" id="PTHR45288">
    <property type="entry name" value="THIOREDOXIN FAMILY PROTEIN"/>
    <property type="match status" value="1"/>
</dbReference>
<dbReference type="SFLD" id="SFLDG01202">
    <property type="entry name" value="SUF2.2"/>
    <property type="match status" value="1"/>
</dbReference>
<evidence type="ECO:0000313" key="2">
    <source>
        <dbReference type="EMBL" id="KGD66424.1"/>
    </source>
</evidence>
<dbReference type="Proteomes" id="UP000029444">
    <property type="component" value="Unassembled WGS sequence"/>
</dbReference>
<dbReference type="Pfam" id="PF13417">
    <property type="entry name" value="GST_N_3"/>
    <property type="match status" value="3"/>
</dbReference>
<comment type="caution">
    <text evidence="2">The sequence shown here is derived from an EMBL/GenBank/DDBJ whole genome shotgun (WGS) entry which is preliminary data.</text>
</comment>
<dbReference type="eggNOG" id="COG0625">
    <property type="taxonomic scope" value="Bacteria"/>
</dbReference>
<reference evidence="2 3" key="1">
    <citation type="submission" date="2012-09" db="EMBL/GenBank/DDBJ databases">
        <title>Genome Sequence of alkane-degrading Bacterium Alcanivorax sp. 19-m-6.</title>
        <authorList>
            <person name="Lai Q."/>
            <person name="Shao Z."/>
        </authorList>
    </citation>
    <scope>NUCLEOTIDE SEQUENCE [LARGE SCALE GENOMIC DNA]</scope>
    <source>
        <strain evidence="2 3">19-m-6</strain>
    </source>
</reference>
<dbReference type="STRING" id="1177154.Y5S_00091"/>
<organism evidence="2 3">
    <name type="scientific">Alcanivorax nanhaiticus</name>
    <dbReference type="NCBI Taxonomy" id="1177154"/>
    <lineage>
        <taxon>Bacteria</taxon>
        <taxon>Pseudomonadati</taxon>
        <taxon>Pseudomonadota</taxon>
        <taxon>Gammaproteobacteria</taxon>
        <taxon>Oceanospirillales</taxon>
        <taxon>Alcanivoracaceae</taxon>
        <taxon>Alcanivorax</taxon>
    </lineage>
</organism>
<dbReference type="InterPro" id="IPR011767">
    <property type="entry name" value="GLR_AS"/>
</dbReference>
<dbReference type="Gene3D" id="3.40.30.10">
    <property type="entry name" value="Glutaredoxin"/>
    <property type="match status" value="2"/>
</dbReference>
<dbReference type="PANTHER" id="PTHR45288:SF2">
    <property type="entry name" value="THIOREDOXIN FAMILY PROTEIN"/>
    <property type="match status" value="1"/>
</dbReference>
<dbReference type="InterPro" id="IPR004045">
    <property type="entry name" value="Glutathione_S-Trfase_N"/>
</dbReference>
<dbReference type="PROSITE" id="PS50404">
    <property type="entry name" value="GST_NTER"/>
    <property type="match status" value="2"/>
</dbReference>
<dbReference type="SUPFAM" id="SSF52833">
    <property type="entry name" value="Thioredoxin-like"/>
    <property type="match status" value="2"/>
</dbReference>
<sequence length="252" mass="28609">MSHTLDVLQSLASSALQQGRGIGTAGHARQPAEPLELYDMEGCPFCRLVREALTDLDLDALIFPCPKDGDRYRPLVERLGGKQQFPYLMDPNTGAALYESADIIEYLYQEYGGRPAPKRWLVRSIRTAASVAASLPRARRGIYRDDSELPEQPLELYSFEASPFARLVRERLTELQIPYLLRQCGRDQWQDWVLPPVRKQLVPDYSPSQRNRVELMERAGSIAVPYLVDPNTGAEMFESAAILDYLEQTYAR</sequence>
<feature type="domain" description="GST N-terminal" evidence="1">
    <location>
        <begin position="152"/>
        <end position="252"/>
    </location>
</feature>
<gene>
    <name evidence="2" type="ORF">Y5S_00091</name>
</gene>
<dbReference type="EMBL" id="ARXV01000001">
    <property type="protein sequence ID" value="KGD66424.1"/>
    <property type="molecule type" value="Genomic_DNA"/>
</dbReference>
<dbReference type="AlphaFoldDB" id="A0A095SPZ2"/>
<protein>
    <recommendedName>
        <fullName evidence="1">GST N-terminal domain-containing protein</fullName>
    </recommendedName>
</protein>
<feature type="domain" description="GST N-terminal" evidence="1">
    <location>
        <begin position="33"/>
        <end position="115"/>
    </location>
</feature>
<dbReference type="OrthoDB" id="9793736at2"/>
<name>A0A095SPZ2_9GAMM</name>
<dbReference type="RefSeq" id="WP_035229311.1">
    <property type="nucleotide sequence ID" value="NZ_ARXV01000001.1"/>
</dbReference>
<dbReference type="PROSITE" id="PS00195">
    <property type="entry name" value="GLUTAREDOXIN_1"/>
    <property type="match status" value="1"/>
</dbReference>
<dbReference type="InterPro" id="IPR040079">
    <property type="entry name" value="Glutathione_S-Trfase"/>
</dbReference>
<evidence type="ECO:0000313" key="3">
    <source>
        <dbReference type="Proteomes" id="UP000029444"/>
    </source>
</evidence>
<accession>A0A095SPZ2</accession>
<dbReference type="PROSITE" id="PS51354">
    <property type="entry name" value="GLUTAREDOXIN_2"/>
    <property type="match status" value="1"/>
</dbReference>
<keyword evidence="3" id="KW-1185">Reference proteome</keyword>
<proteinExistence type="predicted"/>
<dbReference type="PATRIC" id="fig|1177154.3.peg.93"/>
<dbReference type="SFLD" id="SFLDG01181">
    <property type="entry name" value="SUF2"/>
    <property type="match status" value="1"/>
</dbReference>
<dbReference type="InterPro" id="IPR036249">
    <property type="entry name" value="Thioredoxin-like_sf"/>
</dbReference>
<dbReference type="SFLD" id="SFLDS00019">
    <property type="entry name" value="Glutathione_Transferase_(cytos"/>
    <property type="match status" value="1"/>
</dbReference>
<evidence type="ECO:0000259" key="1">
    <source>
        <dbReference type="PROSITE" id="PS50404"/>
    </source>
</evidence>